<feature type="region of interest" description="Disordered" evidence="7">
    <location>
        <begin position="635"/>
        <end position="654"/>
    </location>
</feature>
<evidence type="ECO:0000256" key="8">
    <source>
        <dbReference type="SAM" id="Phobius"/>
    </source>
</evidence>
<dbReference type="STRING" id="1048205.AB852_31955"/>
<sequence>MTGFVLARVRAHRLLLAAALIAVVLTTTVLSTLAAFSGGIGDAALRHSLRTRDTAETALLARAEVGTPERKTAESAVRDAARTAFDGLPVTVTDLVRSGPYSLPRSLQPPAARAGNPYLTQFAALDPAQVRVTDGRLPRPSARGRVEVALPETAAAELGVRPGARNSALTLGDRRDGPAVRIRIVGVYRPVATGAAYWQLDPLRGRGAQKVSFATYGPLLTDRSVLTAEGRVSRGETAWLATGDFSAMTTERIGALRDAAREGTAALRGSAALAGSDEVSTGLPGVLDRAERAMLVSRSTLLIVALQLCLLAGYTLLLVARLLSSERAGETGLMRARGASRGRIASLAALEALLLAVPAALLAPLLAGPLTGLLTGQGALSRIGLRVDAEASGTVWLVAATVALGCALAVTLPALGSATPAGPPRARALPGPLRAGADLALLVVAGVAYWQLDQQTSGSGALSGDRTGRLGIDPLLVTAPALALLAGTVLTLRLLPPVARLAERRAASGRGLTSALAGWQFSRRPLRGAGPVLLLVLSVAMGMLAIGQGASWDRSQDDQADFRAGAPIRVLTSGAAQLGQAGRYEDTPGIEGAAPALRTSMQLSGGREATVLALDMARGAGSTLIREDLGNLTKDLKRDTGAGPQGTPLPEGTGELALDMRLRSVPGPGEVPEGGEPDGPPKVSVVLEDRYGVTYRLPGGNLPADGDRHRIALDLTGAAGASDGRAAEPLTLVGLEVGVQQPVGREEQHTLTLEGLRATAAEGRDGPRDIALGADWLGAKETAGEETVSGPEQRAGTPLDKKPGGGLAMTYTTGQTHVEADGWFPMPAEITVRLIADRPAPTEFTAIATDRFLEVLGARTGDRVEVPVNGVNLPVRITGSVRALPTTAPDTRSAALTDIDGSVTEAGASSVAERDGGALLMDLAAVNRMFVQKTGAGPAPNEWWLTTGPGRSAEAASALRSRSDADPASVIVRDEIADALRDDPLGAGPGSALTAVALTAAALAAVGFGVSTAGALRERAAEFAVLRALGTPRRRLARLVAAEQGILVTVALLVGVALGTVLTRAVVPLIVLTPGATQPVPQVLVELPPGQVALLLALVALGPLLITAALPLRGPTRLASALGEVVER</sequence>
<keyword evidence="4 8" id="KW-1133">Transmembrane helix</keyword>
<dbReference type="PANTHER" id="PTHR30572">
    <property type="entry name" value="MEMBRANE COMPONENT OF TRANSPORTER-RELATED"/>
    <property type="match status" value="1"/>
</dbReference>
<dbReference type="GO" id="GO:0005886">
    <property type="term" value="C:plasma membrane"/>
    <property type="evidence" value="ECO:0007669"/>
    <property type="project" value="UniProtKB-SubCell"/>
</dbReference>
<reference evidence="10 11" key="1">
    <citation type="submission" date="2015-06" db="EMBL/GenBank/DDBJ databases">
        <title>Cloning and characterization of the uncialamcin biosynthetic gene cluster.</title>
        <authorList>
            <person name="Yan X."/>
            <person name="Huang T."/>
            <person name="Ge H."/>
            <person name="Shen B."/>
        </authorList>
    </citation>
    <scope>NUCLEOTIDE SEQUENCE [LARGE SCALE GENOMIC DNA]</scope>
    <source>
        <strain evidence="10 11">DCA2648</strain>
    </source>
</reference>
<accession>A0A1Q4V027</accession>
<evidence type="ECO:0000256" key="7">
    <source>
        <dbReference type="SAM" id="MobiDB-lite"/>
    </source>
</evidence>
<dbReference type="InterPro" id="IPR003838">
    <property type="entry name" value="ABC3_permease_C"/>
</dbReference>
<evidence type="ECO:0000256" key="6">
    <source>
        <dbReference type="ARBA" id="ARBA00038076"/>
    </source>
</evidence>
<feature type="region of interest" description="Disordered" evidence="7">
    <location>
        <begin position="782"/>
        <end position="805"/>
    </location>
</feature>
<feature type="transmembrane region" description="Helical" evidence="8">
    <location>
        <begin position="301"/>
        <end position="323"/>
    </location>
</feature>
<dbReference type="Proteomes" id="UP000186455">
    <property type="component" value="Unassembled WGS sequence"/>
</dbReference>
<feature type="transmembrane region" description="Helical" evidence="8">
    <location>
        <begin position="1036"/>
        <end position="1062"/>
    </location>
</feature>
<keyword evidence="11" id="KW-1185">Reference proteome</keyword>
<dbReference type="AlphaFoldDB" id="A0A1Q4V027"/>
<feature type="transmembrane region" description="Helical" evidence="8">
    <location>
        <begin position="532"/>
        <end position="552"/>
    </location>
</feature>
<evidence type="ECO:0000256" key="5">
    <source>
        <dbReference type="ARBA" id="ARBA00023136"/>
    </source>
</evidence>
<keyword evidence="5 8" id="KW-0472">Membrane</keyword>
<feature type="transmembrane region" description="Helical" evidence="8">
    <location>
        <begin position="1092"/>
        <end position="1112"/>
    </location>
</feature>
<dbReference type="PANTHER" id="PTHR30572:SF4">
    <property type="entry name" value="ABC TRANSPORTER PERMEASE YTRF"/>
    <property type="match status" value="1"/>
</dbReference>
<comment type="subcellular location">
    <subcellularLocation>
        <location evidence="1">Cell membrane</location>
        <topology evidence="1">Multi-pass membrane protein</topology>
    </subcellularLocation>
</comment>
<evidence type="ECO:0000313" key="10">
    <source>
        <dbReference type="EMBL" id="OKH91090.1"/>
    </source>
</evidence>
<evidence type="ECO:0000256" key="3">
    <source>
        <dbReference type="ARBA" id="ARBA00022692"/>
    </source>
</evidence>
<keyword evidence="3 8" id="KW-0812">Transmembrane</keyword>
<gene>
    <name evidence="10" type="ORF">AB852_31955</name>
</gene>
<feature type="transmembrane region" description="Helical" evidence="8">
    <location>
        <begin position="472"/>
        <end position="495"/>
    </location>
</feature>
<feature type="transmembrane region" description="Helical" evidence="8">
    <location>
        <begin position="992"/>
        <end position="1016"/>
    </location>
</feature>
<feature type="transmembrane region" description="Helical" evidence="8">
    <location>
        <begin position="344"/>
        <end position="367"/>
    </location>
</feature>
<feature type="domain" description="ABC3 transporter permease C-terminal" evidence="9">
    <location>
        <begin position="996"/>
        <end position="1107"/>
    </location>
</feature>
<evidence type="ECO:0000313" key="11">
    <source>
        <dbReference type="Proteomes" id="UP000186455"/>
    </source>
</evidence>
<feature type="domain" description="ABC3 transporter permease C-terminal" evidence="9">
    <location>
        <begin position="303"/>
        <end position="414"/>
    </location>
</feature>
<evidence type="ECO:0000256" key="2">
    <source>
        <dbReference type="ARBA" id="ARBA00022475"/>
    </source>
</evidence>
<evidence type="ECO:0000256" key="4">
    <source>
        <dbReference type="ARBA" id="ARBA00022989"/>
    </source>
</evidence>
<name>A0A1Q4V027_9ACTN</name>
<protein>
    <submittedName>
        <fullName evidence="10">Peptide ABC transporter permease</fullName>
    </submittedName>
</protein>
<proteinExistence type="inferred from homology"/>
<comment type="similarity">
    <text evidence="6">Belongs to the ABC-4 integral membrane protein family.</text>
</comment>
<feature type="transmembrane region" description="Helical" evidence="8">
    <location>
        <begin position="395"/>
        <end position="415"/>
    </location>
</feature>
<feature type="transmembrane region" description="Helical" evidence="8">
    <location>
        <begin position="435"/>
        <end position="452"/>
    </location>
</feature>
<dbReference type="InterPro" id="IPR050250">
    <property type="entry name" value="Macrolide_Exporter_MacB"/>
</dbReference>
<evidence type="ECO:0000256" key="1">
    <source>
        <dbReference type="ARBA" id="ARBA00004651"/>
    </source>
</evidence>
<evidence type="ECO:0000259" key="9">
    <source>
        <dbReference type="Pfam" id="PF02687"/>
    </source>
</evidence>
<dbReference type="Pfam" id="PF02687">
    <property type="entry name" value="FtsX"/>
    <property type="match status" value="2"/>
</dbReference>
<comment type="caution">
    <text evidence="10">The sequence shown here is derived from an EMBL/GenBank/DDBJ whole genome shotgun (WGS) entry which is preliminary data.</text>
</comment>
<dbReference type="RefSeq" id="WP_073793766.1">
    <property type="nucleotide sequence ID" value="NZ_LFBV01000010.1"/>
</dbReference>
<organism evidence="10 11">
    <name type="scientific">Streptomyces uncialis</name>
    <dbReference type="NCBI Taxonomy" id="1048205"/>
    <lineage>
        <taxon>Bacteria</taxon>
        <taxon>Bacillati</taxon>
        <taxon>Actinomycetota</taxon>
        <taxon>Actinomycetes</taxon>
        <taxon>Kitasatosporales</taxon>
        <taxon>Streptomycetaceae</taxon>
        <taxon>Streptomyces</taxon>
    </lineage>
</organism>
<keyword evidence="2" id="KW-1003">Cell membrane</keyword>
<dbReference type="GO" id="GO:0022857">
    <property type="term" value="F:transmembrane transporter activity"/>
    <property type="evidence" value="ECO:0007669"/>
    <property type="project" value="TreeGrafter"/>
</dbReference>
<dbReference type="EMBL" id="LFBV01000010">
    <property type="protein sequence ID" value="OKH91090.1"/>
    <property type="molecule type" value="Genomic_DNA"/>
</dbReference>